<dbReference type="EMBL" id="JADFTS010000003">
    <property type="protein sequence ID" value="KAF9615438.1"/>
    <property type="molecule type" value="Genomic_DNA"/>
</dbReference>
<dbReference type="PROSITE" id="PS51668">
    <property type="entry name" value="TSAA_2"/>
    <property type="match status" value="1"/>
</dbReference>
<organism evidence="4 5">
    <name type="scientific">Coptis chinensis</name>
    <dbReference type="NCBI Taxonomy" id="261450"/>
    <lineage>
        <taxon>Eukaryota</taxon>
        <taxon>Viridiplantae</taxon>
        <taxon>Streptophyta</taxon>
        <taxon>Embryophyta</taxon>
        <taxon>Tracheophyta</taxon>
        <taxon>Spermatophyta</taxon>
        <taxon>Magnoliopsida</taxon>
        <taxon>Ranunculales</taxon>
        <taxon>Ranunculaceae</taxon>
        <taxon>Coptidoideae</taxon>
        <taxon>Coptis</taxon>
    </lineage>
</organism>
<accession>A0A835IF57</accession>
<sequence length="459" mass="51381">MGTLENSKWLKVTMTLAVAAISISGDPFSSAAHMIIIMGVLKENNVYIVAVFVYKKKSKELELKVKDLEISLKASIAKCTAERKGRTRAQQALRKSLTQSNSDSKKTSYPMTPIAIVESCFRTRYGTPRQPLLVPLARACLVFDTSEAPPAALEGLSEYSHCWIIYVFHLNTNMDKFWKQCSKVGLKAKVKPPKLKGGKMGVFATRSPHRPCPIGLTLAKKIQEVTTVQDSQYENINQAIVVFEKPNNDEGVREQVAECDIMEEHQLDEEQYLDAENDREMVTILTTDTNVEAVQGNMVLLSGVDLVDGTPVLDIKPYLPYCESIKDASVPTWVKEKNSLYASLDEIQSLTKQVLSWDIRSLSQRIRPHNVVLRTDNHSEGTNLSDLEDNKDEILPHENAQSSVPSSEDVTYYLLLEDFDISYKINGDGNVLVGKTIISSESLRRQHSCSSTMWTETRG</sequence>
<keyword evidence="5" id="KW-1185">Reference proteome</keyword>
<proteinExistence type="inferred from homology"/>
<dbReference type="OrthoDB" id="4882at2759"/>
<comment type="similarity">
    <text evidence="2">Belongs to the tRNA methyltransferase O family.</text>
</comment>
<dbReference type="InterPro" id="IPR036414">
    <property type="entry name" value="YaeB_N_sf"/>
</dbReference>
<dbReference type="InterPro" id="IPR036413">
    <property type="entry name" value="YaeB-like_sf"/>
</dbReference>
<dbReference type="Pfam" id="PF01980">
    <property type="entry name" value="TrmO_N"/>
    <property type="match status" value="2"/>
</dbReference>
<dbReference type="Gene3D" id="2.40.30.70">
    <property type="entry name" value="YaeB-like"/>
    <property type="match status" value="1"/>
</dbReference>
<protein>
    <recommendedName>
        <fullName evidence="3">TsaA-like domain-containing protein</fullName>
    </recommendedName>
</protein>
<comment type="caution">
    <text evidence="4">The sequence shown here is derived from an EMBL/GenBank/DDBJ whole genome shotgun (WGS) entry which is preliminary data.</text>
</comment>
<evidence type="ECO:0000313" key="5">
    <source>
        <dbReference type="Proteomes" id="UP000631114"/>
    </source>
</evidence>
<feature type="domain" description="TsaA-like" evidence="3">
    <location>
        <begin position="111"/>
        <end position="327"/>
    </location>
</feature>
<dbReference type="Proteomes" id="UP000631114">
    <property type="component" value="Unassembled WGS sequence"/>
</dbReference>
<dbReference type="PANTHER" id="PTHR12818:SF0">
    <property type="entry name" value="TRNA (ADENINE(37)-N6)-METHYLTRANSFERASE"/>
    <property type="match status" value="1"/>
</dbReference>
<dbReference type="AlphaFoldDB" id="A0A835IF57"/>
<evidence type="ECO:0000313" key="4">
    <source>
        <dbReference type="EMBL" id="KAF9615438.1"/>
    </source>
</evidence>
<dbReference type="CDD" id="cd09281">
    <property type="entry name" value="UPF0066"/>
    <property type="match status" value="1"/>
</dbReference>
<reference evidence="4 5" key="1">
    <citation type="submission" date="2020-10" db="EMBL/GenBank/DDBJ databases">
        <title>The Coptis chinensis genome and diversification of protoberbering-type alkaloids.</title>
        <authorList>
            <person name="Wang B."/>
            <person name="Shu S."/>
            <person name="Song C."/>
            <person name="Liu Y."/>
        </authorList>
    </citation>
    <scope>NUCLEOTIDE SEQUENCE [LARGE SCALE GENOMIC DNA]</scope>
    <source>
        <strain evidence="4">HL-2020</strain>
        <tissue evidence="4">Leaf</tissue>
    </source>
</reference>
<evidence type="ECO:0000256" key="2">
    <source>
        <dbReference type="ARBA" id="ARBA00033753"/>
    </source>
</evidence>
<dbReference type="InterPro" id="IPR023370">
    <property type="entry name" value="TrmO-like_N"/>
</dbReference>
<evidence type="ECO:0000256" key="1">
    <source>
        <dbReference type="ARBA" id="ARBA00022691"/>
    </source>
</evidence>
<evidence type="ECO:0000259" key="3">
    <source>
        <dbReference type="PROSITE" id="PS51668"/>
    </source>
</evidence>
<dbReference type="InterPro" id="IPR040372">
    <property type="entry name" value="YaeB-like"/>
</dbReference>
<name>A0A835IF57_9MAGN</name>
<gene>
    <name evidence="4" type="ORF">IFM89_023544</name>
</gene>
<dbReference type="PANTHER" id="PTHR12818">
    <property type="entry name" value="TRNA (ADENINE(37)-N6)-METHYLTRANSFERASE"/>
    <property type="match status" value="1"/>
</dbReference>
<keyword evidence="1" id="KW-0949">S-adenosyl-L-methionine</keyword>
<dbReference type="SUPFAM" id="SSF118196">
    <property type="entry name" value="YaeB-like"/>
    <property type="match status" value="2"/>
</dbReference>